<feature type="region of interest" description="Disordered" evidence="1">
    <location>
        <begin position="1"/>
        <end position="30"/>
    </location>
</feature>
<evidence type="ECO:0000313" key="2">
    <source>
        <dbReference type="EMBL" id="BBE33831.1"/>
    </source>
</evidence>
<reference evidence="3 5" key="2">
    <citation type="submission" date="2018-10" db="EMBL/GenBank/DDBJ databases">
        <title>Genomic Encyclopedia of Type Strains, Phase IV (KMG-IV): sequencing the most valuable type-strain genomes for metagenomic binning, comparative biology and taxonomic classification.</title>
        <authorList>
            <person name="Goeker M."/>
        </authorList>
    </citation>
    <scope>NUCLEOTIDE SEQUENCE [LARGE SCALE GENOMIC DNA]</scope>
    <source>
        <strain evidence="3 5">DSM 19791</strain>
    </source>
</reference>
<feature type="region of interest" description="Disordered" evidence="1">
    <location>
        <begin position="71"/>
        <end position="108"/>
    </location>
</feature>
<dbReference type="RefSeq" id="WP_121047420.1">
    <property type="nucleotide sequence ID" value="NZ_AP018711.1"/>
</dbReference>
<dbReference type="EMBL" id="RBWX01000007">
    <property type="protein sequence ID" value="RKS90914.1"/>
    <property type="molecule type" value="Genomic_DNA"/>
</dbReference>
<dbReference type="AlphaFoldDB" id="A0AAD1D4U1"/>
<dbReference type="Proteomes" id="UP000275727">
    <property type="component" value="Chromosome"/>
</dbReference>
<reference evidence="2 4" key="1">
    <citation type="submission" date="2018-06" db="EMBL/GenBank/DDBJ databases">
        <title>Complete Genome Sequence of the Microcystin-Degrading Bacterium Sphingosinicella microcystinivorans Strain B-9.</title>
        <authorList>
            <person name="Jin H."/>
            <person name="Nishizawa T."/>
            <person name="Guo Y."/>
            <person name="Nishizawa A."/>
            <person name="Park H."/>
            <person name="Kato H."/>
            <person name="Tsuji K."/>
            <person name="Harada K."/>
        </authorList>
    </citation>
    <scope>NUCLEOTIDE SEQUENCE [LARGE SCALE GENOMIC DNA]</scope>
    <source>
        <strain evidence="2 4">B9</strain>
    </source>
</reference>
<evidence type="ECO:0000313" key="4">
    <source>
        <dbReference type="Proteomes" id="UP000275727"/>
    </source>
</evidence>
<sequence length="538" mass="58184">MANSDLSRLDPRTNVAARPTNNRAGTLPTRNVRAPELEINARMGTARRGDGGADELKRVLGLVNRTAQGVADIQSERDERLAERQRAADAATGMTDAATGKDKDAERAKRSRAYADGYSVEAARAQGVKLTLETGALVDELLNDPEKRADLDDVNEAIEAHYRSTLMDETGNLRDFGSPEATRAVAQAASDARQKALIAAQQVITDRVHTEHLGNMAVGAKAEFAAGTLDVETLLARRLPGMSAGDTRSTMLTVLLEDADERGDVAGMNALLGAKRADGQSSWSPDQVKTIRNQRDQTQTRLEVAERRRVAEVQEATMDALTDRYNFGKPPTRTEITKLRSEGKLDAEHVSSLFGWMEADAREARANAREIAASQTLAEQRRADTVGNDIVARYVTGSITSAQAMKEIARANADGAFGVGDVRKRATSETAESIRKLREIRATVLATPEGRRGFAAIDASKAYIEQAIKRSKRTRDEKARIGAELHALHAEALAAYGSALVDGGKDPTDVAERLSNWLMTRSGSGTSKKARDEIPTAK</sequence>
<feature type="compositionally biased region" description="Basic and acidic residues" evidence="1">
    <location>
        <begin position="74"/>
        <end position="87"/>
    </location>
</feature>
<evidence type="ECO:0000313" key="3">
    <source>
        <dbReference type="EMBL" id="RKS90914.1"/>
    </source>
</evidence>
<feature type="compositionally biased region" description="Low complexity" evidence="1">
    <location>
        <begin position="88"/>
        <end position="98"/>
    </location>
</feature>
<dbReference type="EMBL" id="AP018711">
    <property type="protein sequence ID" value="BBE33831.1"/>
    <property type="molecule type" value="Genomic_DNA"/>
</dbReference>
<evidence type="ECO:0000256" key="1">
    <source>
        <dbReference type="SAM" id="MobiDB-lite"/>
    </source>
</evidence>
<feature type="compositionally biased region" description="Basic and acidic residues" evidence="1">
    <location>
        <begin position="99"/>
        <end position="108"/>
    </location>
</feature>
<dbReference type="KEGG" id="smic:SmB9_14890"/>
<organism evidence="2 4">
    <name type="scientific">Sphingosinicella microcystinivorans</name>
    <dbReference type="NCBI Taxonomy" id="335406"/>
    <lineage>
        <taxon>Bacteria</taxon>
        <taxon>Pseudomonadati</taxon>
        <taxon>Pseudomonadota</taxon>
        <taxon>Alphaproteobacteria</taxon>
        <taxon>Sphingomonadales</taxon>
        <taxon>Sphingosinicellaceae</taxon>
        <taxon>Sphingosinicella</taxon>
    </lineage>
</organism>
<evidence type="ECO:0000313" key="5">
    <source>
        <dbReference type="Proteomes" id="UP000276029"/>
    </source>
</evidence>
<accession>A0AAD1D4U1</accession>
<dbReference type="Proteomes" id="UP000276029">
    <property type="component" value="Unassembled WGS sequence"/>
</dbReference>
<proteinExistence type="predicted"/>
<keyword evidence="5" id="KW-1185">Reference proteome</keyword>
<gene>
    <name evidence="3" type="ORF">DFR51_0458</name>
    <name evidence="2" type="ORF">SmB9_14890</name>
</gene>
<name>A0AAD1D4U1_SPHMI</name>
<protein>
    <submittedName>
        <fullName evidence="2">Uncharacterized protein</fullName>
    </submittedName>
</protein>